<name>A0AA40DK64_9PEZI</name>
<evidence type="ECO:0000313" key="2">
    <source>
        <dbReference type="EMBL" id="KAK0704331.1"/>
    </source>
</evidence>
<keyword evidence="3" id="KW-1185">Reference proteome</keyword>
<comment type="caution">
    <text evidence="2">The sequence shown here is derived from an EMBL/GenBank/DDBJ whole genome shotgun (WGS) entry which is preliminary data.</text>
</comment>
<reference evidence="2" key="1">
    <citation type="submission" date="2023-06" db="EMBL/GenBank/DDBJ databases">
        <title>Genome-scale phylogeny and comparative genomics of the fungal order Sordariales.</title>
        <authorList>
            <consortium name="Lawrence Berkeley National Laboratory"/>
            <person name="Hensen N."/>
            <person name="Bonometti L."/>
            <person name="Westerberg I."/>
            <person name="Brannstrom I.O."/>
            <person name="Guillou S."/>
            <person name="Cros-Aarteil S."/>
            <person name="Calhoun S."/>
            <person name="Haridas S."/>
            <person name="Kuo A."/>
            <person name="Mondo S."/>
            <person name="Pangilinan J."/>
            <person name="Riley R."/>
            <person name="Labutti K."/>
            <person name="Andreopoulos B."/>
            <person name="Lipzen A."/>
            <person name="Chen C."/>
            <person name="Yanf M."/>
            <person name="Daum C."/>
            <person name="Ng V."/>
            <person name="Clum A."/>
            <person name="Steindorff A."/>
            <person name="Ohm R."/>
            <person name="Martin F."/>
            <person name="Silar P."/>
            <person name="Natvig D."/>
            <person name="Lalanne C."/>
            <person name="Gautier V."/>
            <person name="Ament-Velasquez S.L."/>
            <person name="Kruys A."/>
            <person name="Hutchinson M.I."/>
            <person name="Powell A.J."/>
            <person name="Barry K."/>
            <person name="Miller A.N."/>
            <person name="Grigoriev I.V."/>
            <person name="Debuchy R."/>
            <person name="Gladieux P."/>
            <person name="Thoren M.H."/>
            <person name="Johannesson H."/>
        </authorList>
    </citation>
    <scope>NUCLEOTIDE SEQUENCE</scope>
    <source>
        <strain evidence="2">SMH4607-1</strain>
    </source>
</reference>
<evidence type="ECO:0000256" key="1">
    <source>
        <dbReference type="SAM" id="MobiDB-lite"/>
    </source>
</evidence>
<dbReference type="AlphaFoldDB" id="A0AA40DK64"/>
<protein>
    <submittedName>
        <fullName evidence="2">Uncharacterized protein</fullName>
    </submittedName>
</protein>
<accession>A0AA40DK64</accession>
<dbReference type="EMBL" id="JAUKUA010000007">
    <property type="protein sequence ID" value="KAK0704331.1"/>
    <property type="molecule type" value="Genomic_DNA"/>
</dbReference>
<dbReference type="Proteomes" id="UP001172102">
    <property type="component" value="Unassembled WGS sequence"/>
</dbReference>
<gene>
    <name evidence="2" type="ORF">B0H67DRAFT_347599</name>
</gene>
<sequence length="87" mass="9847">MSNRRDNPTPHLGISSQRTPTPTPIPTTEHTRKQQKKRLHPAIQPPDQKHGPRPPSQQDSWCWHPLGSRIYADPRYPAPHGPALPSL</sequence>
<feature type="region of interest" description="Disordered" evidence="1">
    <location>
        <begin position="1"/>
        <end position="63"/>
    </location>
</feature>
<evidence type="ECO:0000313" key="3">
    <source>
        <dbReference type="Proteomes" id="UP001172102"/>
    </source>
</evidence>
<proteinExistence type="predicted"/>
<organism evidence="2 3">
    <name type="scientific">Lasiosphaeris hirsuta</name>
    <dbReference type="NCBI Taxonomy" id="260670"/>
    <lineage>
        <taxon>Eukaryota</taxon>
        <taxon>Fungi</taxon>
        <taxon>Dikarya</taxon>
        <taxon>Ascomycota</taxon>
        <taxon>Pezizomycotina</taxon>
        <taxon>Sordariomycetes</taxon>
        <taxon>Sordariomycetidae</taxon>
        <taxon>Sordariales</taxon>
        <taxon>Lasiosphaeriaceae</taxon>
        <taxon>Lasiosphaeris</taxon>
    </lineage>
</organism>